<reference evidence="2 3" key="1">
    <citation type="submission" date="2023-03" db="EMBL/GenBank/DDBJ databases">
        <title>WGS of Gossypium arboreum.</title>
        <authorList>
            <person name="Yu D."/>
        </authorList>
    </citation>
    <scope>NUCLEOTIDE SEQUENCE [LARGE SCALE GENOMIC DNA]</scope>
    <source>
        <tissue evidence="2">Leaf</tissue>
    </source>
</reference>
<sequence>MGRLYVDNSLIIEDVITERNFFLYFLEGRSPNGYRQGDNREIAEALGAVSEGRSWLHVLYGDNDHLGQILTGLREELINFYYTYCRINTHSWKIKEVNKTMEATEVMDLRVALMAQRKRPRIGTSVVNLEISNEEDTDSGRLELCCKKRVDHVGTFVIMITTSLSANLQTAACESSLVPTHSNSPPPSIPPFPMPPPRELPIGKSGESAPSHKNLNYDELQDIVGK</sequence>
<dbReference type="Proteomes" id="UP001358586">
    <property type="component" value="Chromosome 1"/>
</dbReference>
<proteinExistence type="predicted"/>
<protein>
    <submittedName>
        <fullName evidence="2">Uncharacterized protein</fullName>
    </submittedName>
</protein>
<evidence type="ECO:0000256" key="1">
    <source>
        <dbReference type="SAM" id="MobiDB-lite"/>
    </source>
</evidence>
<gene>
    <name evidence="2" type="ORF">PVK06_001181</name>
</gene>
<feature type="compositionally biased region" description="Pro residues" evidence="1">
    <location>
        <begin position="184"/>
        <end position="199"/>
    </location>
</feature>
<feature type="region of interest" description="Disordered" evidence="1">
    <location>
        <begin position="177"/>
        <end position="226"/>
    </location>
</feature>
<evidence type="ECO:0000313" key="2">
    <source>
        <dbReference type="EMBL" id="KAK5845029.1"/>
    </source>
</evidence>
<name>A0ABR0R1E6_GOSAR</name>
<organism evidence="2 3">
    <name type="scientific">Gossypium arboreum</name>
    <name type="common">Tree cotton</name>
    <name type="synonym">Gossypium nanking</name>
    <dbReference type="NCBI Taxonomy" id="29729"/>
    <lineage>
        <taxon>Eukaryota</taxon>
        <taxon>Viridiplantae</taxon>
        <taxon>Streptophyta</taxon>
        <taxon>Embryophyta</taxon>
        <taxon>Tracheophyta</taxon>
        <taxon>Spermatophyta</taxon>
        <taxon>Magnoliopsida</taxon>
        <taxon>eudicotyledons</taxon>
        <taxon>Gunneridae</taxon>
        <taxon>Pentapetalae</taxon>
        <taxon>rosids</taxon>
        <taxon>malvids</taxon>
        <taxon>Malvales</taxon>
        <taxon>Malvaceae</taxon>
        <taxon>Malvoideae</taxon>
        <taxon>Gossypium</taxon>
    </lineage>
</organism>
<dbReference type="EMBL" id="JARKNE010000001">
    <property type="protein sequence ID" value="KAK5845029.1"/>
    <property type="molecule type" value="Genomic_DNA"/>
</dbReference>
<accession>A0ABR0R1E6</accession>
<keyword evidence="3" id="KW-1185">Reference proteome</keyword>
<evidence type="ECO:0000313" key="3">
    <source>
        <dbReference type="Proteomes" id="UP001358586"/>
    </source>
</evidence>
<comment type="caution">
    <text evidence="2">The sequence shown here is derived from an EMBL/GenBank/DDBJ whole genome shotgun (WGS) entry which is preliminary data.</text>
</comment>